<dbReference type="InterPro" id="IPR009030">
    <property type="entry name" value="Growth_fac_rcpt_cys_sf"/>
</dbReference>
<gene>
    <name evidence="9" type="ORF">ABMA27_016530</name>
</gene>
<evidence type="ECO:0000256" key="5">
    <source>
        <dbReference type="PROSITE-ProRule" id="PRU00076"/>
    </source>
</evidence>
<feature type="domain" description="EGF-like" evidence="8">
    <location>
        <begin position="146"/>
        <end position="186"/>
    </location>
</feature>
<evidence type="ECO:0000256" key="4">
    <source>
        <dbReference type="ARBA" id="ARBA00023157"/>
    </source>
</evidence>
<keyword evidence="10" id="KW-1185">Reference proteome</keyword>
<keyword evidence="6" id="KW-1133">Transmembrane helix</keyword>
<dbReference type="InterPro" id="IPR000742">
    <property type="entry name" value="EGF"/>
</dbReference>
<dbReference type="PROSITE" id="PS01248">
    <property type="entry name" value="EGF_LAM_1"/>
    <property type="match status" value="1"/>
</dbReference>
<name>A0ABR3I2L6_LOXSC</name>
<dbReference type="InterPro" id="IPR006212">
    <property type="entry name" value="Furin_repeat"/>
</dbReference>
<feature type="transmembrane region" description="Helical" evidence="6">
    <location>
        <begin position="308"/>
        <end position="341"/>
    </location>
</feature>
<proteinExistence type="inferred from homology"/>
<evidence type="ECO:0000256" key="2">
    <source>
        <dbReference type="ARBA" id="ARBA00022536"/>
    </source>
</evidence>
<feature type="disulfide bond" evidence="5">
    <location>
        <begin position="176"/>
        <end position="185"/>
    </location>
</feature>
<dbReference type="SMART" id="SM00181">
    <property type="entry name" value="EGF"/>
    <property type="match status" value="3"/>
</dbReference>
<evidence type="ECO:0000256" key="6">
    <source>
        <dbReference type="SAM" id="Phobius"/>
    </source>
</evidence>
<dbReference type="Proteomes" id="UP001549920">
    <property type="component" value="Unassembled WGS sequence"/>
</dbReference>
<keyword evidence="4 5" id="KW-1015">Disulfide bond</keyword>
<dbReference type="CDD" id="cd00064">
    <property type="entry name" value="FU"/>
    <property type="match status" value="2"/>
</dbReference>
<protein>
    <recommendedName>
        <fullName evidence="8">EGF-like domain-containing protein</fullName>
    </recommendedName>
</protein>
<accession>A0ABR3I2L6</accession>
<organism evidence="9 10">
    <name type="scientific">Loxostege sticticalis</name>
    <name type="common">Beet webworm moth</name>
    <dbReference type="NCBI Taxonomy" id="481309"/>
    <lineage>
        <taxon>Eukaryota</taxon>
        <taxon>Metazoa</taxon>
        <taxon>Ecdysozoa</taxon>
        <taxon>Arthropoda</taxon>
        <taxon>Hexapoda</taxon>
        <taxon>Insecta</taxon>
        <taxon>Pterygota</taxon>
        <taxon>Neoptera</taxon>
        <taxon>Endopterygota</taxon>
        <taxon>Lepidoptera</taxon>
        <taxon>Glossata</taxon>
        <taxon>Ditrysia</taxon>
        <taxon>Pyraloidea</taxon>
        <taxon>Crambidae</taxon>
        <taxon>Pyraustinae</taxon>
        <taxon>Loxostege</taxon>
    </lineage>
</organism>
<keyword evidence="2 5" id="KW-0245">EGF-like domain</keyword>
<dbReference type="PROSITE" id="PS50026">
    <property type="entry name" value="EGF_3"/>
    <property type="match status" value="1"/>
</dbReference>
<dbReference type="InterPro" id="IPR002049">
    <property type="entry name" value="LE_dom"/>
</dbReference>
<comment type="caution">
    <text evidence="9">The sequence shown here is derived from an EMBL/GenBank/DDBJ whole genome shotgun (WGS) entry which is preliminary data.</text>
</comment>
<dbReference type="EMBL" id="JBEUOH010000009">
    <property type="protein sequence ID" value="KAL0883060.1"/>
    <property type="molecule type" value="Genomic_DNA"/>
</dbReference>
<dbReference type="InterPro" id="IPR018097">
    <property type="entry name" value="EGF_Ca-bd_CS"/>
</dbReference>
<evidence type="ECO:0000259" key="8">
    <source>
        <dbReference type="PROSITE" id="PS50026"/>
    </source>
</evidence>
<keyword evidence="3" id="KW-0106">Calcium</keyword>
<dbReference type="PROSITE" id="PS00022">
    <property type="entry name" value="EGF_1"/>
    <property type="match status" value="1"/>
</dbReference>
<dbReference type="SMART" id="SM00179">
    <property type="entry name" value="EGF_CA"/>
    <property type="match status" value="1"/>
</dbReference>
<dbReference type="PROSITE" id="PS01187">
    <property type="entry name" value="EGF_CA"/>
    <property type="match status" value="1"/>
</dbReference>
<keyword evidence="6" id="KW-0812">Transmembrane</keyword>
<dbReference type="SMART" id="SM00261">
    <property type="entry name" value="FU"/>
    <property type="match status" value="2"/>
</dbReference>
<keyword evidence="7" id="KW-0732">Signal</keyword>
<dbReference type="SUPFAM" id="SSF57184">
    <property type="entry name" value="Growth factor receptor domain"/>
    <property type="match status" value="1"/>
</dbReference>
<dbReference type="Pfam" id="PF11938">
    <property type="entry name" value="DUF3456"/>
    <property type="match status" value="1"/>
</dbReference>
<evidence type="ECO:0000256" key="1">
    <source>
        <dbReference type="ARBA" id="ARBA00005897"/>
    </source>
</evidence>
<evidence type="ECO:0000256" key="7">
    <source>
        <dbReference type="SAM" id="SignalP"/>
    </source>
</evidence>
<keyword evidence="6" id="KW-0472">Membrane</keyword>
<feature type="chain" id="PRO_5047404327" description="EGF-like domain-containing protein" evidence="7">
    <location>
        <begin position="18"/>
        <end position="360"/>
    </location>
</feature>
<dbReference type="Gene3D" id="2.10.220.10">
    <property type="entry name" value="Hormone Receptor, Insulin-like Growth Factor Receptor 1, Chain A, domain 2"/>
    <property type="match status" value="1"/>
</dbReference>
<feature type="signal peptide" evidence="7">
    <location>
        <begin position="1"/>
        <end position="17"/>
    </location>
</feature>
<comment type="caution">
    <text evidence="5">Lacks conserved residue(s) required for the propagation of feature annotation.</text>
</comment>
<evidence type="ECO:0000256" key="3">
    <source>
        <dbReference type="ARBA" id="ARBA00022837"/>
    </source>
</evidence>
<evidence type="ECO:0000313" key="10">
    <source>
        <dbReference type="Proteomes" id="UP001549920"/>
    </source>
</evidence>
<dbReference type="InterPro" id="IPR001881">
    <property type="entry name" value="EGF-like_Ca-bd_dom"/>
</dbReference>
<dbReference type="Gene3D" id="2.10.25.10">
    <property type="entry name" value="Laminin"/>
    <property type="match status" value="1"/>
</dbReference>
<dbReference type="CDD" id="cd00054">
    <property type="entry name" value="EGF_CA"/>
    <property type="match status" value="1"/>
</dbReference>
<reference evidence="9 10" key="1">
    <citation type="submission" date="2024-06" db="EMBL/GenBank/DDBJ databases">
        <title>A chromosome-level genome assembly of beet webworm, Loxostege sticticalis.</title>
        <authorList>
            <person name="Zhang Y."/>
        </authorList>
    </citation>
    <scope>NUCLEOTIDE SEQUENCE [LARGE SCALE GENOMIC DNA]</scope>
    <source>
        <strain evidence="9">AQ026</strain>
        <tissue evidence="9">Whole body</tissue>
    </source>
</reference>
<evidence type="ECO:0000313" key="9">
    <source>
        <dbReference type="EMBL" id="KAL0883060.1"/>
    </source>
</evidence>
<sequence>MKLIVFCLLFICDLINSKRTSPPGYNKLKTKNLSECQRCKVLTDSFNYWLDKTSRGKYEGGDAAWEESKLKSYSRSEIRLVEIQEGLCSELKKHQDYCYSLAEDAESVLEKWWFLDNPQSVDLYTWLCIENLQYCCPKNHYGDSCSPCPLSNNQLCGGHGRCDGEGTRKGNGTCLCQKGYTGKLCELCDSNFYNTKSACEPCHKACDECSGEGDNACKKCKTGWEMISGVCTDINECLDPSVCQIGQYCVNGEGTFACRMCDMSCKTCIGEGQSNCTTCKPNSVLWSGNCIDDKQKSDILRNTLRRAALYSGLLLIAFFVFGYSKSLASLTILIIALYMYISEKAYNMSILDVLFNLYLS</sequence>
<dbReference type="InterPro" id="IPR021852">
    <property type="entry name" value="DUF3456"/>
</dbReference>
<comment type="similarity">
    <text evidence="1">Belongs to the CRELD family.</text>
</comment>